<protein>
    <submittedName>
        <fullName evidence="2">Uncharacterized protein</fullName>
    </submittedName>
</protein>
<sequence>MALANAVEIDDPQKPLEPDRDKQEATVKLMPNGACTLCNKGKQEVLCIYDVIITKVCHTEAYRPVWAVRTGPTDYGTRTVPYRYSATEASC</sequence>
<dbReference type="AlphaFoldDB" id="A0A4S8JRX6"/>
<feature type="compositionally biased region" description="Basic and acidic residues" evidence="1">
    <location>
        <begin position="11"/>
        <end position="22"/>
    </location>
</feature>
<evidence type="ECO:0000313" key="2">
    <source>
        <dbReference type="EMBL" id="THU64841.1"/>
    </source>
</evidence>
<feature type="region of interest" description="Disordered" evidence="1">
    <location>
        <begin position="1"/>
        <end position="22"/>
    </location>
</feature>
<comment type="caution">
    <text evidence="2">The sequence shown here is derived from an EMBL/GenBank/DDBJ whole genome shotgun (WGS) entry which is preliminary data.</text>
</comment>
<dbReference type="Proteomes" id="UP000317650">
    <property type="component" value="Chromosome 1"/>
</dbReference>
<proteinExistence type="predicted"/>
<organism evidence="2 3">
    <name type="scientific">Musa balbisiana</name>
    <name type="common">Banana</name>
    <dbReference type="NCBI Taxonomy" id="52838"/>
    <lineage>
        <taxon>Eukaryota</taxon>
        <taxon>Viridiplantae</taxon>
        <taxon>Streptophyta</taxon>
        <taxon>Embryophyta</taxon>
        <taxon>Tracheophyta</taxon>
        <taxon>Spermatophyta</taxon>
        <taxon>Magnoliopsida</taxon>
        <taxon>Liliopsida</taxon>
        <taxon>Zingiberales</taxon>
        <taxon>Musaceae</taxon>
        <taxon>Musa</taxon>
    </lineage>
</organism>
<reference evidence="2 3" key="1">
    <citation type="journal article" date="2019" name="Nat. Plants">
        <title>Genome sequencing of Musa balbisiana reveals subgenome evolution and function divergence in polyploid bananas.</title>
        <authorList>
            <person name="Yao X."/>
        </authorList>
    </citation>
    <scope>NUCLEOTIDE SEQUENCE [LARGE SCALE GENOMIC DNA]</scope>
    <source>
        <strain evidence="3">cv. DH-PKW</strain>
        <tissue evidence="2">Leaves</tissue>
    </source>
</reference>
<keyword evidence="3" id="KW-1185">Reference proteome</keyword>
<accession>A0A4S8JRX6</accession>
<evidence type="ECO:0000313" key="3">
    <source>
        <dbReference type="Proteomes" id="UP000317650"/>
    </source>
</evidence>
<dbReference type="EMBL" id="PYDT01000004">
    <property type="protein sequence ID" value="THU64841.1"/>
    <property type="molecule type" value="Genomic_DNA"/>
</dbReference>
<gene>
    <name evidence="2" type="ORF">C4D60_Mb01t30700</name>
</gene>
<evidence type="ECO:0000256" key="1">
    <source>
        <dbReference type="SAM" id="MobiDB-lite"/>
    </source>
</evidence>
<name>A0A4S8JRX6_MUSBA</name>